<keyword evidence="4" id="KW-1185">Reference proteome</keyword>
<dbReference type="SUPFAM" id="SSF51338">
    <property type="entry name" value="Composite domain of metallo-dependent hydrolases"/>
    <property type="match status" value="1"/>
</dbReference>
<dbReference type="GO" id="GO:0004151">
    <property type="term" value="F:dihydroorotase activity"/>
    <property type="evidence" value="ECO:0007669"/>
    <property type="project" value="UniProtKB-EC"/>
</dbReference>
<dbReference type="InterPro" id="IPR050138">
    <property type="entry name" value="DHOase/Allantoinase_Hydrolase"/>
</dbReference>
<dbReference type="GO" id="GO:0006221">
    <property type="term" value="P:pyrimidine nucleotide biosynthetic process"/>
    <property type="evidence" value="ECO:0007669"/>
    <property type="project" value="UniProtKB-KW"/>
</dbReference>
<dbReference type="GO" id="GO:0004038">
    <property type="term" value="F:allantoinase activity"/>
    <property type="evidence" value="ECO:0007669"/>
    <property type="project" value="TreeGrafter"/>
</dbReference>
<dbReference type="EMBL" id="LT899436">
    <property type="protein sequence ID" value="SNR16440.1"/>
    <property type="molecule type" value="Genomic_DNA"/>
</dbReference>
<feature type="domain" description="Dihydroorotase catalytic" evidence="2">
    <location>
        <begin position="57"/>
        <end position="239"/>
    </location>
</feature>
<dbReference type="GO" id="GO:0046872">
    <property type="term" value="F:metal ion binding"/>
    <property type="evidence" value="ECO:0007669"/>
    <property type="project" value="InterPro"/>
</dbReference>
<keyword evidence="1" id="KW-0665">Pyrimidine biosynthesis</keyword>
<sequence length="419" mass="45505">MITLLKSAKIIDPSSPFHNSVKDILISNGVITEISDTIDTEENYNTITLDNLHVSTGWFDTSVSFGEPGYEERETIENGLSVAAKSGFTRVAVNPNTQPITDSKSAVEYLIHKATNKAVTLHPIGALTQKCEGIEMAELYDMQQSGAIAFSDYKKPVENDNLLKIALLYAQNFDGLVLSFPKNKKIAGEGVAHEGVNATRLGLKGIPALAEEIQIARDLFLLEYTGGKLHIPTISTKKSVALIKAAKSKGLNVTCSTAVHNLLLTDEKLIGFDARVKVNPPLRTEEDRLALIEGVKNGTIDIITSDHNPIDIEEKKVEFSIAKDGTIGLETAFGALNSIFDLETIVTCLSTNPKSIFGIDNTSVTIDSKAELTLFTAESEIVFNENDILSTSKNSIFIGEKLKGKAYGIYANQQLILNT</sequence>
<accession>A0A238UDF6</accession>
<dbReference type="InterPro" id="IPR011059">
    <property type="entry name" value="Metal-dep_hydrolase_composite"/>
</dbReference>
<gene>
    <name evidence="3" type="primary">pyrC</name>
    <name evidence="3" type="ORF">TJEJU_2762</name>
</gene>
<dbReference type="RefSeq" id="WP_095072983.1">
    <property type="nucleotide sequence ID" value="NZ_LT899436.1"/>
</dbReference>
<dbReference type="Gene3D" id="3.20.20.140">
    <property type="entry name" value="Metal-dependent hydrolases"/>
    <property type="match status" value="1"/>
</dbReference>
<evidence type="ECO:0000313" key="3">
    <source>
        <dbReference type="EMBL" id="SNR16440.1"/>
    </source>
</evidence>
<keyword evidence="3" id="KW-0378">Hydrolase</keyword>
<dbReference type="InterPro" id="IPR032466">
    <property type="entry name" value="Metal_Hydrolase"/>
</dbReference>
<reference evidence="3 4" key="1">
    <citation type="submission" date="2017-07" db="EMBL/GenBank/DDBJ databases">
        <authorList>
            <person name="Sun Z.S."/>
            <person name="Albrecht U."/>
            <person name="Echele G."/>
            <person name="Lee C.C."/>
        </authorList>
    </citation>
    <scope>NUCLEOTIDE SEQUENCE [LARGE SCALE GENOMIC DNA]</scope>
    <source>
        <strain evidence="4">type strain: KCTC 22618</strain>
    </source>
</reference>
<dbReference type="PANTHER" id="PTHR43668">
    <property type="entry name" value="ALLANTOINASE"/>
    <property type="match status" value="1"/>
</dbReference>
<dbReference type="GO" id="GO:0006145">
    <property type="term" value="P:purine nucleobase catabolic process"/>
    <property type="evidence" value="ECO:0007669"/>
    <property type="project" value="TreeGrafter"/>
</dbReference>
<dbReference type="PANTHER" id="PTHR43668:SF2">
    <property type="entry name" value="ALLANTOINASE"/>
    <property type="match status" value="1"/>
</dbReference>
<evidence type="ECO:0000259" key="2">
    <source>
        <dbReference type="Pfam" id="PF12890"/>
    </source>
</evidence>
<dbReference type="KEGG" id="tje:TJEJU_2762"/>
<dbReference type="Proteomes" id="UP000215214">
    <property type="component" value="Chromosome TJEJU"/>
</dbReference>
<organism evidence="3 4">
    <name type="scientific">Tenacibaculum jejuense</name>
    <dbReference type="NCBI Taxonomy" id="584609"/>
    <lineage>
        <taxon>Bacteria</taxon>
        <taxon>Pseudomonadati</taxon>
        <taxon>Bacteroidota</taxon>
        <taxon>Flavobacteriia</taxon>
        <taxon>Flavobacteriales</taxon>
        <taxon>Flavobacteriaceae</taxon>
        <taxon>Tenacibaculum</taxon>
    </lineage>
</organism>
<dbReference type="EC" id="3.5.2.3" evidence="3"/>
<proteinExistence type="predicted"/>
<dbReference type="InterPro" id="IPR024403">
    <property type="entry name" value="DHOase_cat"/>
</dbReference>
<dbReference type="NCBIfam" id="TIGR00857">
    <property type="entry name" value="pyrC_multi"/>
    <property type="match status" value="1"/>
</dbReference>
<dbReference type="InterPro" id="IPR004722">
    <property type="entry name" value="DHOase"/>
</dbReference>
<dbReference type="CDD" id="cd01317">
    <property type="entry name" value="DHOase_IIa"/>
    <property type="match status" value="1"/>
</dbReference>
<dbReference type="GO" id="GO:0005737">
    <property type="term" value="C:cytoplasm"/>
    <property type="evidence" value="ECO:0007669"/>
    <property type="project" value="TreeGrafter"/>
</dbReference>
<dbReference type="Gene3D" id="2.30.40.10">
    <property type="entry name" value="Urease, subunit C, domain 1"/>
    <property type="match status" value="1"/>
</dbReference>
<evidence type="ECO:0000256" key="1">
    <source>
        <dbReference type="ARBA" id="ARBA00022975"/>
    </source>
</evidence>
<dbReference type="OrthoDB" id="9765462at2"/>
<dbReference type="Pfam" id="PF12890">
    <property type="entry name" value="DHOase"/>
    <property type="match status" value="1"/>
</dbReference>
<dbReference type="AlphaFoldDB" id="A0A238UDF6"/>
<evidence type="ECO:0000313" key="4">
    <source>
        <dbReference type="Proteomes" id="UP000215214"/>
    </source>
</evidence>
<name>A0A238UDF6_9FLAO</name>
<protein>
    <submittedName>
        <fullName evidence="3">Dihydroorotase</fullName>
        <ecNumber evidence="3">3.5.2.3</ecNumber>
    </submittedName>
</protein>
<dbReference type="SUPFAM" id="SSF51556">
    <property type="entry name" value="Metallo-dependent hydrolases"/>
    <property type="match status" value="1"/>
</dbReference>